<dbReference type="CDD" id="cd09603">
    <property type="entry name" value="M1_APN_like"/>
    <property type="match status" value="1"/>
</dbReference>
<dbReference type="GO" id="GO:0016020">
    <property type="term" value="C:membrane"/>
    <property type="evidence" value="ECO:0007669"/>
    <property type="project" value="TreeGrafter"/>
</dbReference>
<keyword evidence="6" id="KW-0031">Aminopeptidase</keyword>
<evidence type="ECO:0000256" key="5">
    <source>
        <dbReference type="ARBA" id="ARBA00015611"/>
    </source>
</evidence>
<dbReference type="GO" id="GO:0005737">
    <property type="term" value="C:cytoplasm"/>
    <property type="evidence" value="ECO:0007669"/>
    <property type="project" value="TreeGrafter"/>
</dbReference>
<dbReference type="AlphaFoldDB" id="A0A9X3S3N6"/>
<dbReference type="EC" id="3.4.11.2" evidence="4"/>
<dbReference type="SUPFAM" id="SSF55486">
    <property type="entry name" value="Metalloproteases ('zincins'), catalytic domain"/>
    <property type="match status" value="1"/>
</dbReference>
<dbReference type="PANTHER" id="PTHR11533">
    <property type="entry name" value="PROTEASE M1 ZINC METALLOPROTEASE"/>
    <property type="match status" value="1"/>
</dbReference>
<feature type="domain" description="Aminopeptidase N-like N-terminal" evidence="15">
    <location>
        <begin position="48"/>
        <end position="223"/>
    </location>
</feature>
<dbReference type="InterPro" id="IPR014782">
    <property type="entry name" value="Peptidase_M1_dom"/>
</dbReference>
<evidence type="ECO:0000256" key="13">
    <source>
        <dbReference type="ARBA" id="ARBA00031533"/>
    </source>
</evidence>
<evidence type="ECO:0000313" key="17">
    <source>
        <dbReference type="Proteomes" id="UP001149140"/>
    </source>
</evidence>
<evidence type="ECO:0000256" key="4">
    <source>
        <dbReference type="ARBA" id="ARBA00012564"/>
    </source>
</evidence>
<sequence>MLAVAVTALASWGAAESAAAHPDTATPGAPSVGDRLFPGLGNGGYDVEHYTLDFNYATAASVQSVTAQATIEARATQALSRFDLDFDGDSVQAVSVNGRPANFARQGEELVVTPRSSLADHRDFTVQVAYTSGPREIPPNADLNTVLGTAWFATPSGSITAAQPSRAHRIFPSNDHPSDKATYTIRATTPATSNFTANGELAGKSTRNGRTSWVFEEREPMASELIQLAFGNHTVKVRGFHHGIFVRDLAPTPELAALEPAFSRELDHLDWMTARAGRYPFRSYGTFASDATFPFALETQTISLYPDFLFLPPFPASFYEPIMVHELAHMWYGDSVAPARWSDVWLNEGHATWYEWNYGNDFFGINFVDRIHAAYAAGDQLRALYGPVAQPIHGADDIANMFSPNIYDSGAVVLFALRQVIGVRAFATLEKAWPTLFAGRSATTQEFILLASLIGHKDLRGFLNDWLYGTKTPVMPGHPEWTVDPVGVPAPLRAQTVVSPLLKR</sequence>
<evidence type="ECO:0000256" key="9">
    <source>
        <dbReference type="ARBA" id="ARBA00022801"/>
    </source>
</evidence>
<comment type="similarity">
    <text evidence="3">Belongs to the peptidase M1 family.</text>
</comment>
<proteinExistence type="inferred from homology"/>
<dbReference type="GO" id="GO:0043171">
    <property type="term" value="P:peptide catabolic process"/>
    <property type="evidence" value="ECO:0007669"/>
    <property type="project" value="TreeGrafter"/>
</dbReference>
<dbReference type="InterPro" id="IPR050344">
    <property type="entry name" value="Peptidase_M1_aminopeptidases"/>
</dbReference>
<dbReference type="PANTHER" id="PTHR11533:SF174">
    <property type="entry name" value="PUROMYCIN-SENSITIVE AMINOPEPTIDASE-RELATED"/>
    <property type="match status" value="1"/>
</dbReference>
<dbReference type="RefSeq" id="WP_270038473.1">
    <property type="nucleotide sequence ID" value="NZ_JAPDOD010000003.1"/>
</dbReference>
<evidence type="ECO:0000313" key="16">
    <source>
        <dbReference type="EMBL" id="MDA0159703.1"/>
    </source>
</evidence>
<dbReference type="GO" id="GO:0042277">
    <property type="term" value="F:peptide binding"/>
    <property type="evidence" value="ECO:0007669"/>
    <property type="project" value="TreeGrafter"/>
</dbReference>
<dbReference type="GO" id="GO:0005615">
    <property type="term" value="C:extracellular space"/>
    <property type="evidence" value="ECO:0007669"/>
    <property type="project" value="TreeGrafter"/>
</dbReference>
<evidence type="ECO:0000259" key="15">
    <source>
        <dbReference type="Pfam" id="PF17900"/>
    </source>
</evidence>
<evidence type="ECO:0000256" key="2">
    <source>
        <dbReference type="ARBA" id="ARBA00001947"/>
    </source>
</evidence>
<dbReference type="GO" id="GO:0008270">
    <property type="term" value="F:zinc ion binding"/>
    <property type="evidence" value="ECO:0007669"/>
    <property type="project" value="InterPro"/>
</dbReference>
<keyword evidence="11" id="KW-0482">Metalloprotease</keyword>
<reference evidence="16" key="1">
    <citation type="submission" date="2022-10" db="EMBL/GenBank/DDBJ databases">
        <title>The WGS of Solirubrobacter ginsenosidimutans DSM 21036.</title>
        <authorList>
            <person name="Jiang Z."/>
        </authorList>
    </citation>
    <scope>NUCLEOTIDE SEQUENCE</scope>
    <source>
        <strain evidence="16">DSM 21036</strain>
    </source>
</reference>
<dbReference type="GO" id="GO:0070006">
    <property type="term" value="F:metalloaminopeptidase activity"/>
    <property type="evidence" value="ECO:0007669"/>
    <property type="project" value="TreeGrafter"/>
</dbReference>
<dbReference type="EMBL" id="JAPDOD010000003">
    <property type="protein sequence ID" value="MDA0159703.1"/>
    <property type="molecule type" value="Genomic_DNA"/>
</dbReference>
<evidence type="ECO:0000256" key="11">
    <source>
        <dbReference type="ARBA" id="ARBA00023049"/>
    </source>
</evidence>
<gene>
    <name evidence="16" type="ORF">OM076_05475</name>
</gene>
<dbReference type="Gene3D" id="1.10.390.10">
    <property type="entry name" value="Neutral Protease Domain 2"/>
    <property type="match status" value="1"/>
</dbReference>
<evidence type="ECO:0000256" key="8">
    <source>
        <dbReference type="ARBA" id="ARBA00022723"/>
    </source>
</evidence>
<evidence type="ECO:0000259" key="14">
    <source>
        <dbReference type="Pfam" id="PF01433"/>
    </source>
</evidence>
<keyword evidence="9" id="KW-0378">Hydrolase</keyword>
<dbReference type="InterPro" id="IPR042097">
    <property type="entry name" value="Aminopeptidase_N-like_N_sf"/>
</dbReference>
<evidence type="ECO:0000256" key="7">
    <source>
        <dbReference type="ARBA" id="ARBA00022670"/>
    </source>
</evidence>
<dbReference type="Pfam" id="PF01433">
    <property type="entry name" value="Peptidase_M1"/>
    <property type="match status" value="1"/>
</dbReference>
<keyword evidence="7" id="KW-0645">Protease</keyword>
<dbReference type="InterPro" id="IPR027268">
    <property type="entry name" value="Peptidase_M4/M1_CTD_sf"/>
</dbReference>
<dbReference type="Pfam" id="PF17900">
    <property type="entry name" value="Peptidase_M1_N"/>
    <property type="match status" value="1"/>
</dbReference>
<keyword evidence="10" id="KW-0862">Zinc</keyword>
<dbReference type="InterPro" id="IPR001930">
    <property type="entry name" value="Peptidase_M1"/>
</dbReference>
<keyword evidence="8" id="KW-0479">Metal-binding</keyword>
<dbReference type="SUPFAM" id="SSF63737">
    <property type="entry name" value="Leukotriene A4 hydrolase N-terminal domain"/>
    <property type="match status" value="1"/>
</dbReference>
<protein>
    <recommendedName>
        <fullName evidence="5">Aminopeptidase N</fullName>
        <ecNumber evidence="4">3.4.11.2</ecNumber>
    </recommendedName>
    <alternativeName>
        <fullName evidence="12">Alanine aminopeptidase</fullName>
    </alternativeName>
    <alternativeName>
        <fullName evidence="13">Lysyl aminopeptidase</fullName>
    </alternativeName>
</protein>
<name>A0A9X3S3N6_9ACTN</name>
<evidence type="ECO:0000256" key="3">
    <source>
        <dbReference type="ARBA" id="ARBA00010136"/>
    </source>
</evidence>
<dbReference type="GO" id="GO:0016285">
    <property type="term" value="F:alanyl aminopeptidase activity"/>
    <property type="evidence" value="ECO:0007669"/>
    <property type="project" value="UniProtKB-EC"/>
</dbReference>
<dbReference type="Gene3D" id="2.60.40.1730">
    <property type="entry name" value="tricorn interacting facor f3 domain"/>
    <property type="match status" value="1"/>
</dbReference>
<comment type="cofactor">
    <cofactor evidence="2">
        <name>Zn(2+)</name>
        <dbReference type="ChEBI" id="CHEBI:29105"/>
    </cofactor>
</comment>
<organism evidence="16 17">
    <name type="scientific">Solirubrobacter ginsenosidimutans</name>
    <dbReference type="NCBI Taxonomy" id="490573"/>
    <lineage>
        <taxon>Bacteria</taxon>
        <taxon>Bacillati</taxon>
        <taxon>Actinomycetota</taxon>
        <taxon>Thermoleophilia</taxon>
        <taxon>Solirubrobacterales</taxon>
        <taxon>Solirubrobacteraceae</taxon>
        <taxon>Solirubrobacter</taxon>
    </lineage>
</organism>
<accession>A0A9X3S3N6</accession>
<dbReference type="InterPro" id="IPR045357">
    <property type="entry name" value="Aminopeptidase_N-like_N"/>
</dbReference>
<evidence type="ECO:0000256" key="12">
    <source>
        <dbReference type="ARBA" id="ARBA00029811"/>
    </source>
</evidence>
<evidence type="ECO:0000256" key="10">
    <source>
        <dbReference type="ARBA" id="ARBA00022833"/>
    </source>
</evidence>
<evidence type="ECO:0000256" key="1">
    <source>
        <dbReference type="ARBA" id="ARBA00000098"/>
    </source>
</evidence>
<dbReference type="PRINTS" id="PR00756">
    <property type="entry name" value="ALADIPTASE"/>
</dbReference>
<feature type="domain" description="Peptidase M1 membrane alanine aminopeptidase" evidence="14">
    <location>
        <begin position="322"/>
        <end position="466"/>
    </location>
</feature>
<keyword evidence="17" id="KW-1185">Reference proteome</keyword>
<dbReference type="Proteomes" id="UP001149140">
    <property type="component" value="Unassembled WGS sequence"/>
</dbReference>
<comment type="catalytic activity">
    <reaction evidence="1">
        <text>Release of an N-terminal amino acid, Xaa-|-Yaa- from a peptide, amide or arylamide. Xaa is preferably Ala, but may be most amino acids including Pro (slow action). When a terminal hydrophobic residue is followed by a prolyl residue, the two may be released as an intact Xaa-Pro dipeptide.</text>
        <dbReference type="EC" id="3.4.11.2"/>
    </reaction>
</comment>
<evidence type="ECO:0000256" key="6">
    <source>
        <dbReference type="ARBA" id="ARBA00022438"/>
    </source>
</evidence>
<comment type="caution">
    <text evidence="16">The sequence shown here is derived from an EMBL/GenBank/DDBJ whole genome shotgun (WGS) entry which is preliminary data.</text>
</comment>
<dbReference type="GO" id="GO:0006508">
    <property type="term" value="P:proteolysis"/>
    <property type="evidence" value="ECO:0007669"/>
    <property type="project" value="UniProtKB-KW"/>
</dbReference>